<sequence>MAVPPGRREAKSTPSSASKFLGWLYRIWIALSRPLFAVLLALIVGGIFIMATTSGTFDDRLSTVLSGYQYLFQGSFGDPQSLSYTLVRVGPLILTGLSVAIAYRAGLFNIGAAGQLAVGAMTAGIIAYTFPTLPGIVLVPLMLLGSIVAGGIWGGIVGLLKAWRGAHEVVTTIMLNWIAFYVTDYLISGPYKAPHQATQTPSLPTQAQLPFLATTYNNTLGQFLPQITNPEQYLTDVGLLIALVVLIFYWFLTSRTAFGYEIRVIGQNPRAAQYAGIRTRRNMFLVMALSGAFSGLAGAIHLMGQPPYQLFGSTFAIDPTGFDAIGVSLLGRTTGVGILLSALLFGGLRQGGTTMQLFAKIPGDMVYVIQALVLFSIASEFLPALTRAFRRRSRRAAVPAIEVPLAGPIVGNPLIVIENDSLHEVEPGASDAVATKHKGVPVESVHSEERPSNPIEEGR</sequence>
<keyword evidence="3 7" id="KW-0812">Transmembrane</keyword>
<evidence type="ECO:0000256" key="4">
    <source>
        <dbReference type="ARBA" id="ARBA00022989"/>
    </source>
</evidence>
<feature type="transmembrane region" description="Helical" evidence="7">
    <location>
        <begin position="366"/>
        <end position="385"/>
    </location>
</feature>
<feature type="transmembrane region" description="Helical" evidence="7">
    <location>
        <begin position="169"/>
        <end position="187"/>
    </location>
</feature>
<evidence type="ECO:0000256" key="1">
    <source>
        <dbReference type="ARBA" id="ARBA00004651"/>
    </source>
</evidence>
<feature type="transmembrane region" description="Helical" evidence="7">
    <location>
        <begin position="82"/>
        <end position="103"/>
    </location>
</feature>
<evidence type="ECO:0000256" key="2">
    <source>
        <dbReference type="ARBA" id="ARBA00022475"/>
    </source>
</evidence>
<name>A0ABQ3UKS7_9CHLR</name>
<feature type="compositionally biased region" description="Basic and acidic residues" evidence="6">
    <location>
        <begin position="445"/>
        <end position="459"/>
    </location>
</feature>
<comment type="caution">
    <text evidence="8">The sequence shown here is derived from an EMBL/GenBank/DDBJ whole genome shotgun (WGS) entry which is preliminary data.</text>
</comment>
<dbReference type="InterPro" id="IPR001851">
    <property type="entry name" value="ABC_transp_permease"/>
</dbReference>
<comment type="subcellular location">
    <subcellularLocation>
        <location evidence="1">Cell membrane</location>
        <topology evidence="1">Multi-pass membrane protein</topology>
    </subcellularLocation>
</comment>
<feature type="transmembrane region" description="Helical" evidence="7">
    <location>
        <begin position="110"/>
        <end position="130"/>
    </location>
</feature>
<feature type="region of interest" description="Disordered" evidence="6">
    <location>
        <begin position="429"/>
        <end position="459"/>
    </location>
</feature>
<feature type="transmembrane region" description="Helical" evidence="7">
    <location>
        <begin position="283"/>
        <end position="304"/>
    </location>
</feature>
<organism evidence="8 9">
    <name type="scientific">Ktedonobacter robiniae</name>
    <dbReference type="NCBI Taxonomy" id="2778365"/>
    <lineage>
        <taxon>Bacteria</taxon>
        <taxon>Bacillati</taxon>
        <taxon>Chloroflexota</taxon>
        <taxon>Ktedonobacteria</taxon>
        <taxon>Ktedonobacterales</taxon>
        <taxon>Ktedonobacteraceae</taxon>
        <taxon>Ktedonobacter</taxon>
    </lineage>
</organism>
<gene>
    <name evidence="8" type="ORF">KSB_18130</name>
</gene>
<keyword evidence="5 7" id="KW-0472">Membrane</keyword>
<dbReference type="CDD" id="cd06580">
    <property type="entry name" value="TM_PBP1_transp_TpRbsC_like"/>
    <property type="match status" value="1"/>
</dbReference>
<feature type="transmembrane region" description="Helical" evidence="7">
    <location>
        <begin position="233"/>
        <end position="252"/>
    </location>
</feature>
<evidence type="ECO:0000256" key="5">
    <source>
        <dbReference type="ARBA" id="ARBA00023136"/>
    </source>
</evidence>
<dbReference type="PANTHER" id="PTHR47089">
    <property type="entry name" value="ABC TRANSPORTER, PERMEASE PROTEIN"/>
    <property type="match status" value="1"/>
</dbReference>
<dbReference type="EMBL" id="BNJG01000001">
    <property type="protein sequence ID" value="GHO53338.1"/>
    <property type="molecule type" value="Genomic_DNA"/>
</dbReference>
<keyword evidence="4 7" id="KW-1133">Transmembrane helix</keyword>
<evidence type="ECO:0000313" key="8">
    <source>
        <dbReference type="EMBL" id="GHO53338.1"/>
    </source>
</evidence>
<dbReference type="Pfam" id="PF02653">
    <property type="entry name" value="BPD_transp_2"/>
    <property type="match status" value="1"/>
</dbReference>
<protein>
    <submittedName>
        <fullName evidence="8">ABC transporter permease</fullName>
    </submittedName>
</protein>
<keyword evidence="2" id="KW-1003">Cell membrane</keyword>
<dbReference type="PANTHER" id="PTHR47089:SF1">
    <property type="entry name" value="GUANOSINE ABC TRANSPORTER PERMEASE PROTEIN NUPP"/>
    <property type="match status" value="1"/>
</dbReference>
<dbReference type="RefSeq" id="WP_201370178.1">
    <property type="nucleotide sequence ID" value="NZ_BNJG01000001.1"/>
</dbReference>
<evidence type="ECO:0000256" key="3">
    <source>
        <dbReference type="ARBA" id="ARBA00022692"/>
    </source>
</evidence>
<evidence type="ECO:0000256" key="7">
    <source>
        <dbReference type="SAM" id="Phobius"/>
    </source>
</evidence>
<dbReference type="Proteomes" id="UP000654345">
    <property type="component" value="Unassembled WGS sequence"/>
</dbReference>
<evidence type="ECO:0000256" key="6">
    <source>
        <dbReference type="SAM" id="MobiDB-lite"/>
    </source>
</evidence>
<proteinExistence type="predicted"/>
<reference evidence="8 9" key="1">
    <citation type="journal article" date="2021" name="Int. J. Syst. Evol. Microbiol.">
        <title>Reticulibacter mediterranei gen. nov., sp. nov., within the new family Reticulibacteraceae fam. nov., and Ktedonospora formicarum gen. nov., sp. nov., Ktedonobacter robiniae sp. nov., Dictyobacter formicarum sp. nov. and Dictyobacter arantiisoli sp. nov., belonging to the class Ktedonobacteria.</title>
        <authorList>
            <person name="Yabe S."/>
            <person name="Zheng Y."/>
            <person name="Wang C.M."/>
            <person name="Sakai Y."/>
            <person name="Abe K."/>
            <person name="Yokota A."/>
            <person name="Donadio S."/>
            <person name="Cavaletti L."/>
            <person name="Monciardini P."/>
        </authorList>
    </citation>
    <scope>NUCLEOTIDE SEQUENCE [LARGE SCALE GENOMIC DNA]</scope>
    <source>
        <strain evidence="8 9">SOSP1-30</strain>
    </source>
</reference>
<evidence type="ECO:0000313" key="9">
    <source>
        <dbReference type="Proteomes" id="UP000654345"/>
    </source>
</evidence>
<feature type="transmembrane region" description="Helical" evidence="7">
    <location>
        <begin position="35"/>
        <end position="57"/>
    </location>
</feature>
<accession>A0ABQ3UKS7</accession>
<keyword evidence="9" id="KW-1185">Reference proteome</keyword>
<feature type="transmembrane region" description="Helical" evidence="7">
    <location>
        <begin position="324"/>
        <end position="345"/>
    </location>
</feature>
<feature type="transmembrane region" description="Helical" evidence="7">
    <location>
        <begin position="136"/>
        <end position="157"/>
    </location>
</feature>